<dbReference type="PANTHER" id="PTHR35596:SF1">
    <property type="entry name" value="MICROBIAL-TYPE PARG CATALYTIC DOMAIN-CONTAINING PROTEIN"/>
    <property type="match status" value="1"/>
</dbReference>
<protein>
    <submittedName>
        <fullName evidence="2">Uncharacterized protein (TIGR02452 family)</fullName>
    </submittedName>
</protein>
<comment type="caution">
    <text evidence="2">The sequence shown here is derived from an EMBL/GenBank/DDBJ whole genome shotgun (WGS) entry which is preliminary data.</text>
</comment>
<dbReference type="PANTHER" id="PTHR35596">
    <property type="entry name" value="DUF2263 DOMAIN-CONTAINING PROTEIN"/>
    <property type="match status" value="1"/>
</dbReference>
<evidence type="ECO:0000313" key="3">
    <source>
        <dbReference type="Proteomes" id="UP000567795"/>
    </source>
</evidence>
<dbReference type="SUPFAM" id="SSF52949">
    <property type="entry name" value="Macro domain-like"/>
    <property type="match status" value="1"/>
</dbReference>
<feature type="domain" description="Microbial-type PARG catalytic" evidence="1">
    <location>
        <begin position="9"/>
        <end position="159"/>
    </location>
</feature>
<dbReference type="InterPro" id="IPR019261">
    <property type="entry name" value="PARG_cat_microbial"/>
</dbReference>
<name>A0A853A8S9_9ACTN</name>
<dbReference type="Gene3D" id="3.40.220.10">
    <property type="entry name" value="Leucine Aminopeptidase, subunit E, domain 1"/>
    <property type="match status" value="1"/>
</dbReference>
<dbReference type="NCBIfam" id="TIGR02452">
    <property type="entry name" value="TIGR02452 family protein"/>
    <property type="match status" value="1"/>
</dbReference>
<proteinExistence type="predicted"/>
<dbReference type="AlphaFoldDB" id="A0A853A8S9"/>
<dbReference type="Pfam" id="PF10021">
    <property type="entry name" value="PARG_cat_microb"/>
    <property type="match status" value="1"/>
</dbReference>
<gene>
    <name evidence="2" type="ORF">FHU37_003775</name>
</gene>
<evidence type="ECO:0000259" key="1">
    <source>
        <dbReference type="Pfam" id="PF10021"/>
    </source>
</evidence>
<dbReference type="PIRSF" id="PIRSF014899">
    <property type="entry name" value="UCP014899"/>
    <property type="match status" value="1"/>
</dbReference>
<evidence type="ECO:0000313" key="2">
    <source>
        <dbReference type="EMBL" id="NYI06832.1"/>
    </source>
</evidence>
<reference evidence="2 3" key="1">
    <citation type="submission" date="2020-07" db="EMBL/GenBank/DDBJ databases">
        <title>Sequencing the genomes of 1000 actinobacteria strains.</title>
        <authorList>
            <person name="Klenk H.-P."/>
        </authorList>
    </citation>
    <scope>NUCLEOTIDE SEQUENCE [LARGE SCALE GENOMIC DNA]</scope>
    <source>
        <strain evidence="2 3">DSM 42178</strain>
    </source>
</reference>
<dbReference type="InterPro" id="IPR012664">
    <property type="entry name" value="CHP02452"/>
</dbReference>
<organism evidence="2 3">
    <name type="scientific">Allostreptomyces psammosilenae</name>
    <dbReference type="NCBI Taxonomy" id="1892865"/>
    <lineage>
        <taxon>Bacteria</taxon>
        <taxon>Bacillati</taxon>
        <taxon>Actinomycetota</taxon>
        <taxon>Actinomycetes</taxon>
        <taxon>Kitasatosporales</taxon>
        <taxon>Streptomycetaceae</taxon>
        <taxon>Allostreptomyces</taxon>
    </lineage>
</organism>
<dbReference type="EMBL" id="JACBZD010000001">
    <property type="protein sequence ID" value="NYI06832.1"/>
    <property type="molecule type" value="Genomic_DNA"/>
</dbReference>
<dbReference type="InterPro" id="IPR043472">
    <property type="entry name" value="Macro_dom-like"/>
</dbReference>
<accession>A0A853A8S9</accession>
<dbReference type="Proteomes" id="UP000567795">
    <property type="component" value="Unassembled WGS sequence"/>
</dbReference>
<sequence length="282" mass="29883">MSSRLRQIAAENERIAAEGHYVVPGTGTVSIRHALDAARAGTRSYAPDQLDALLATVTGTPAGAATGTVEVTGEDSLRAARRLDASGARNIAVLNFASARNPGGGYVNGAKAQEEDVCRGALLHPCLLRAPDYYEAHRAVRDPFYSHRVIHSPRVPVHRAADGTLLAQPPLVSFLTWPAPNAGVIARQLPERVHEVPDVLRQRAARVLAVAAHHGARQLVLGAWGCGVFRNDPRQVAAAFAEHLGPGSGGAFEGRFEHVVFAVLDRSAGQPTLAAFQRAFAA</sequence>
<keyword evidence="3" id="KW-1185">Reference proteome</keyword>
<dbReference type="RefSeq" id="WP_179815349.1">
    <property type="nucleotide sequence ID" value="NZ_JACBZD010000001.1"/>
</dbReference>